<organism evidence="1 2">
    <name type="scientific">Massilia haematophila</name>
    <dbReference type="NCBI Taxonomy" id="457923"/>
    <lineage>
        <taxon>Bacteria</taxon>
        <taxon>Pseudomonadati</taxon>
        <taxon>Pseudomonadota</taxon>
        <taxon>Betaproteobacteria</taxon>
        <taxon>Burkholderiales</taxon>
        <taxon>Oxalobacteraceae</taxon>
        <taxon>Telluria group</taxon>
        <taxon>Massilia</taxon>
    </lineage>
</organism>
<comment type="caution">
    <text evidence="1">The sequence shown here is derived from an EMBL/GenBank/DDBJ whole genome shotgun (WGS) entry which is preliminary data.</text>
</comment>
<reference evidence="2" key="1">
    <citation type="journal article" date="2019" name="Int. J. Syst. Evol. Microbiol.">
        <title>The Global Catalogue of Microorganisms (GCM) 10K type strain sequencing project: providing services to taxonomists for standard genome sequencing and annotation.</title>
        <authorList>
            <consortium name="The Broad Institute Genomics Platform"/>
            <consortium name="The Broad Institute Genome Sequencing Center for Infectious Disease"/>
            <person name="Wu L."/>
            <person name="Ma J."/>
        </authorList>
    </citation>
    <scope>NUCLEOTIDE SEQUENCE [LARGE SCALE GENOMIC DNA]</scope>
    <source>
        <strain evidence="2">CCM 7480</strain>
    </source>
</reference>
<gene>
    <name evidence="1" type="ORF">ACFOPH_09385</name>
</gene>
<accession>A0ABV7PIT0</accession>
<evidence type="ECO:0000313" key="1">
    <source>
        <dbReference type="EMBL" id="MFC3458457.1"/>
    </source>
</evidence>
<sequence>MAQSADPGGVAVLDAGEARTDVRQRVIVDDGIAVQSNANTMCAVEYLRSRNVACAVIERVLLEPARRRASQ</sequence>
<protein>
    <submittedName>
        <fullName evidence="1">Uncharacterized protein</fullName>
    </submittedName>
</protein>
<name>A0ABV7PIT0_9BURK</name>
<proteinExistence type="predicted"/>
<evidence type="ECO:0000313" key="2">
    <source>
        <dbReference type="Proteomes" id="UP001595665"/>
    </source>
</evidence>
<dbReference type="RefSeq" id="WP_312547312.1">
    <property type="nucleotide sequence ID" value="NZ_JBHRVV010000001.1"/>
</dbReference>
<dbReference type="Proteomes" id="UP001595665">
    <property type="component" value="Unassembled WGS sequence"/>
</dbReference>
<keyword evidence="2" id="KW-1185">Reference proteome</keyword>
<dbReference type="EMBL" id="JBHRVV010000001">
    <property type="protein sequence ID" value="MFC3458457.1"/>
    <property type="molecule type" value="Genomic_DNA"/>
</dbReference>